<organism evidence="1 2">
    <name type="scientific">Sphingomonas guangdongensis</name>
    <dbReference type="NCBI Taxonomy" id="1141890"/>
    <lineage>
        <taxon>Bacteria</taxon>
        <taxon>Pseudomonadati</taxon>
        <taxon>Pseudomonadota</taxon>
        <taxon>Alphaproteobacteria</taxon>
        <taxon>Sphingomonadales</taxon>
        <taxon>Sphingomonadaceae</taxon>
        <taxon>Sphingomonas</taxon>
    </lineage>
</organism>
<proteinExistence type="predicted"/>
<reference evidence="1 2" key="1">
    <citation type="submission" date="2017-07" db="EMBL/GenBank/DDBJ databases">
        <authorList>
            <person name="Sun Z.S."/>
            <person name="Albrecht U."/>
            <person name="Echele G."/>
            <person name="Lee C.C."/>
        </authorList>
    </citation>
    <scope>NUCLEOTIDE SEQUENCE [LARGE SCALE GENOMIC DNA]</scope>
    <source>
        <strain evidence="1 2">CGMCC 1.12672</strain>
    </source>
</reference>
<sequence length="208" mass="21189">MGVLGGILKSVVNPISLAQLAMGPAGWASLALKTLGSAIGQQLIQQLGQQLGLPQSVIGLAQNAFGAATGTSGGPLSIGEAVSQLASQFNLSPAQQGQLERSATQDYTNLLRDLIGSDEFKAAKTGGSGKGFLERIAVALGKMLDEKMNKVASLADQIGQQGSANQSKLGELNGKMAAASQEVSILSQALNTTIKTIGEAQSTIARKG</sequence>
<evidence type="ECO:0000313" key="1">
    <source>
        <dbReference type="EMBL" id="SOB86433.1"/>
    </source>
</evidence>
<protein>
    <submittedName>
        <fullName evidence="1">Uncharacterized protein</fullName>
    </submittedName>
</protein>
<keyword evidence="2" id="KW-1185">Reference proteome</keyword>
<name>A0A285QWY4_9SPHN</name>
<gene>
    <name evidence="1" type="ORF">SAMN06297144_1538</name>
</gene>
<accession>A0A285QWY4</accession>
<evidence type="ECO:0000313" key="2">
    <source>
        <dbReference type="Proteomes" id="UP000219494"/>
    </source>
</evidence>
<dbReference type="Proteomes" id="UP000219494">
    <property type="component" value="Unassembled WGS sequence"/>
</dbReference>
<dbReference type="AlphaFoldDB" id="A0A285QWY4"/>
<dbReference type="EMBL" id="OBMI01000002">
    <property type="protein sequence ID" value="SOB86433.1"/>
    <property type="molecule type" value="Genomic_DNA"/>
</dbReference>